<sequence>MKTTATEETGGSEYHHFFRYVDHIFWADRERPALSTNGVTIGTMKLKQLMIQITSKVPGPSAQARLELLPHMMPDSKMPRMINMGPYIVFLYKPSLVVVPPATSGNPFDLTNERRC</sequence>
<accession>A0A2T4AVF0</accession>
<organism evidence="1 2">
    <name type="scientific">Trichoderma harzianum CBS 226.95</name>
    <dbReference type="NCBI Taxonomy" id="983964"/>
    <lineage>
        <taxon>Eukaryota</taxon>
        <taxon>Fungi</taxon>
        <taxon>Dikarya</taxon>
        <taxon>Ascomycota</taxon>
        <taxon>Pezizomycotina</taxon>
        <taxon>Sordariomycetes</taxon>
        <taxon>Hypocreomycetidae</taxon>
        <taxon>Hypocreales</taxon>
        <taxon>Hypocreaceae</taxon>
        <taxon>Trichoderma</taxon>
    </lineage>
</organism>
<protein>
    <submittedName>
        <fullName evidence="1">Uncharacterized protein</fullName>
    </submittedName>
</protein>
<dbReference type="AlphaFoldDB" id="A0A2T4AVF0"/>
<evidence type="ECO:0000313" key="2">
    <source>
        <dbReference type="Proteomes" id="UP000241690"/>
    </source>
</evidence>
<dbReference type="RefSeq" id="XP_024780686.1">
    <property type="nucleotide sequence ID" value="XM_024924820.1"/>
</dbReference>
<gene>
    <name evidence="1" type="ORF">M431DRAFT_964</name>
</gene>
<dbReference type="Proteomes" id="UP000241690">
    <property type="component" value="Unassembled WGS sequence"/>
</dbReference>
<name>A0A2T4AVF0_TRIHA</name>
<reference evidence="1 2" key="1">
    <citation type="submission" date="2016-07" db="EMBL/GenBank/DDBJ databases">
        <title>Multiple horizontal gene transfer events from other fungi enriched the ability of initially mycotrophic Trichoderma (Ascomycota) to feed on dead plant biomass.</title>
        <authorList>
            <consortium name="DOE Joint Genome Institute"/>
            <person name="Aerts A."/>
            <person name="Atanasova L."/>
            <person name="Chenthamara K."/>
            <person name="Zhang J."/>
            <person name="Grujic M."/>
            <person name="Henrissat B."/>
            <person name="Kuo A."/>
            <person name="Salamov A."/>
            <person name="Lipzen A."/>
            <person name="Labutti K."/>
            <person name="Barry K."/>
            <person name="Miao Y."/>
            <person name="Rahimi M.J."/>
            <person name="Shen Q."/>
            <person name="Grigoriev I.V."/>
            <person name="Kubicek C.P."/>
            <person name="Druzhinina I.S."/>
        </authorList>
    </citation>
    <scope>NUCLEOTIDE SEQUENCE [LARGE SCALE GENOMIC DNA]</scope>
    <source>
        <strain evidence="1 2">CBS 226.95</strain>
    </source>
</reference>
<dbReference type="EMBL" id="KZ679675">
    <property type="protein sequence ID" value="PTB61009.1"/>
    <property type="molecule type" value="Genomic_DNA"/>
</dbReference>
<evidence type="ECO:0000313" key="1">
    <source>
        <dbReference type="EMBL" id="PTB61009.1"/>
    </source>
</evidence>
<proteinExistence type="predicted"/>
<keyword evidence="2" id="KW-1185">Reference proteome</keyword>
<dbReference type="GeneID" id="36633403"/>